<feature type="transmembrane region" description="Helical" evidence="9">
    <location>
        <begin position="20"/>
        <end position="41"/>
    </location>
</feature>
<dbReference type="FunFam" id="2.60.40.10:FF:000032">
    <property type="entry name" value="palladin isoform X1"/>
    <property type="match status" value="1"/>
</dbReference>
<feature type="domain" description="Ig-like" evidence="10">
    <location>
        <begin position="368"/>
        <end position="453"/>
    </location>
</feature>
<evidence type="ECO:0000256" key="6">
    <source>
        <dbReference type="ARBA" id="ARBA00023319"/>
    </source>
</evidence>
<gene>
    <name evidence="12" type="primary">FL1</name>
</gene>
<feature type="coiled-coil region" evidence="7">
    <location>
        <begin position="79"/>
        <end position="123"/>
    </location>
</feature>
<keyword evidence="9" id="KW-1133">Transmembrane helix</keyword>
<dbReference type="SUPFAM" id="SSF56496">
    <property type="entry name" value="Fibrinogen C-terminal domain-like"/>
    <property type="match status" value="1"/>
</dbReference>
<evidence type="ECO:0000256" key="9">
    <source>
        <dbReference type="SAM" id="Phobius"/>
    </source>
</evidence>
<evidence type="ECO:0000313" key="12">
    <source>
        <dbReference type="EMBL" id="AOW69400.1"/>
    </source>
</evidence>
<dbReference type="InterPro" id="IPR003599">
    <property type="entry name" value="Ig_sub"/>
</dbReference>
<feature type="domain" description="Ig-like" evidence="10">
    <location>
        <begin position="191"/>
        <end position="276"/>
    </location>
</feature>
<name>A0A1D8RAI6_9CNID</name>
<sequence>MQNMKNNTVESKSGTSTITAILSVLFVLIICGEFVRIEFVVRQQTTRIKILEKKMTLVSNGKVFTKDEDKGNRIFLTTMEEKKRAKRSLIRNVDNKEANKTAYKNLDEQLTKMIDKLSKLDRAISAKNFIAIQGRRGKRGPRGPPGPMGRPGRRGKQGIPGLKGDPGENGAPGPRGMPGQKGERGPSLEPPSVVISPSNLVVNESKAGIFHCSASGYPKPKIVWTKVNGSLATRSAVDSTGRLQIANVTANDTGTYQCQATSILGKAREKAKLLVNFSPRIILAKGPIRLKLGNNVTFSTCHVTGYPKPKVMWSKSVGSLPQSRTFVDDGKLVLVDSRLDDSGAYWCSAENPLGFVTGESILIVIPLPIFTLKPALEYFNLGATQMTLKCSATGNPTPVISWRKENGVLPSGRHEVKQDGSLVIKNLVKLDSGVYICTATSAGVADVSTKTLLKDPYLDCSGVLRSGERNISGVYEIKLNSQRLFRVYCDLTTDGGGWTLIARFSNSDTKNWMRDDGLWWYDLQTAKGNTTSTSDNNDMISPAFWSTRGREIKITRSDDPSHSALLRTTSNCLGSRTFRAKIASYGTFKNRVQWSDDKCLGRCDVAYGGDYHTTSGFGQAKCSSNLQTSNNIGFWCQWLAGDASVMMIGGGGDSCERSDHGIGITENDHGSFEEWSDTGEHDFGNEATDASTSSRTSKYSLNLWIR</sequence>
<evidence type="ECO:0000256" key="5">
    <source>
        <dbReference type="ARBA" id="ARBA00023157"/>
    </source>
</evidence>
<evidence type="ECO:0000256" key="4">
    <source>
        <dbReference type="ARBA" id="ARBA00022737"/>
    </source>
</evidence>
<keyword evidence="3" id="KW-0732">Signal</keyword>
<dbReference type="PROSITE" id="PS51406">
    <property type="entry name" value="FIBRINOGEN_C_2"/>
    <property type="match status" value="1"/>
</dbReference>
<proteinExistence type="evidence at transcript level"/>
<dbReference type="EMBL" id="KX592609">
    <property type="protein sequence ID" value="AOW69400.1"/>
    <property type="molecule type" value="mRNA"/>
</dbReference>
<evidence type="ECO:0000256" key="8">
    <source>
        <dbReference type="SAM" id="MobiDB-lite"/>
    </source>
</evidence>
<dbReference type="InterPro" id="IPR003598">
    <property type="entry name" value="Ig_sub2"/>
</dbReference>
<comment type="subcellular location">
    <subcellularLocation>
        <location evidence="1">Secreted</location>
        <location evidence="1">Extracellular space</location>
        <location evidence="1">Extracellular matrix</location>
    </subcellularLocation>
</comment>
<evidence type="ECO:0000256" key="2">
    <source>
        <dbReference type="ARBA" id="ARBA00022530"/>
    </source>
</evidence>
<keyword evidence="7" id="KW-0175">Coiled coil</keyword>
<reference evidence="12" key="2">
    <citation type="submission" date="2016-10" db="EMBL/GenBank/DDBJ databases">
        <title>Insights into the innate immunome of actiniarians using a comparative genomic approach.</title>
        <authorList>
            <person name="van der Burg C."/>
            <person name="Prentis P.J."/>
            <person name="Pavasovic A."/>
        </authorList>
    </citation>
    <scope>NUCLEOTIDE SEQUENCE</scope>
</reference>
<dbReference type="InterPro" id="IPR014716">
    <property type="entry name" value="Fibrinogen_a/b/g_C_1"/>
</dbReference>
<dbReference type="AlphaFoldDB" id="A0A1D8RAI6"/>
<evidence type="ECO:0000256" key="3">
    <source>
        <dbReference type="ARBA" id="ARBA00022729"/>
    </source>
</evidence>
<dbReference type="PROSITE" id="PS50835">
    <property type="entry name" value="IG_LIKE"/>
    <property type="match status" value="3"/>
</dbReference>
<dbReference type="InterPro" id="IPR002181">
    <property type="entry name" value="Fibrinogen_a/b/g_C_dom"/>
</dbReference>
<dbReference type="Pfam" id="PF00147">
    <property type="entry name" value="Fibrinogen_C"/>
    <property type="match status" value="1"/>
</dbReference>
<dbReference type="SUPFAM" id="SSF48726">
    <property type="entry name" value="Immunoglobulin"/>
    <property type="match status" value="3"/>
</dbReference>
<dbReference type="NCBIfam" id="NF040941">
    <property type="entry name" value="GGGWT_bact"/>
    <property type="match status" value="1"/>
</dbReference>
<reference evidence="12" key="1">
    <citation type="submission" date="2016-07" db="EMBL/GenBank/DDBJ databases">
        <authorList>
            <person name="van der Burg C.A."/>
        </authorList>
    </citation>
    <scope>NUCLEOTIDE SEQUENCE</scope>
</reference>
<evidence type="ECO:0000256" key="7">
    <source>
        <dbReference type="SAM" id="Coils"/>
    </source>
</evidence>
<dbReference type="InterPro" id="IPR051170">
    <property type="entry name" value="Neural/epithelial_adhesion"/>
</dbReference>
<dbReference type="InterPro" id="IPR008160">
    <property type="entry name" value="Collagen"/>
</dbReference>
<protein>
    <submittedName>
        <fullName evidence="12">Ficolin-like protein 1</fullName>
    </submittedName>
</protein>
<dbReference type="InterPro" id="IPR036056">
    <property type="entry name" value="Fibrinogen-like_C"/>
</dbReference>
<dbReference type="PANTHER" id="PTHR12231:SF253">
    <property type="entry name" value="DPR-INTERACTING PROTEIN ETA, ISOFORM B-RELATED"/>
    <property type="match status" value="1"/>
</dbReference>
<dbReference type="Gene3D" id="3.90.215.10">
    <property type="entry name" value="Gamma Fibrinogen, chain A, domain 1"/>
    <property type="match status" value="1"/>
</dbReference>
<organism evidence="12">
    <name type="scientific">Anthopleura buddemeieri</name>
    <dbReference type="NCBI Taxonomy" id="1566020"/>
    <lineage>
        <taxon>Eukaryota</taxon>
        <taxon>Metazoa</taxon>
        <taxon>Cnidaria</taxon>
        <taxon>Anthozoa</taxon>
        <taxon>Hexacorallia</taxon>
        <taxon>Actiniaria</taxon>
        <taxon>Actiniidae</taxon>
        <taxon>Anthopleura</taxon>
    </lineage>
</organism>
<dbReference type="SMART" id="SM00408">
    <property type="entry name" value="IGc2"/>
    <property type="match status" value="3"/>
</dbReference>
<dbReference type="InterPro" id="IPR013783">
    <property type="entry name" value="Ig-like_fold"/>
</dbReference>
<feature type="region of interest" description="Disordered" evidence="8">
    <location>
        <begin position="131"/>
        <end position="193"/>
    </location>
</feature>
<dbReference type="InterPro" id="IPR036179">
    <property type="entry name" value="Ig-like_dom_sf"/>
</dbReference>
<keyword evidence="9" id="KW-0812">Transmembrane</keyword>
<keyword evidence="5" id="KW-1015">Disulfide bond</keyword>
<dbReference type="Pfam" id="PF13927">
    <property type="entry name" value="Ig_3"/>
    <property type="match status" value="3"/>
</dbReference>
<dbReference type="Pfam" id="PF01391">
    <property type="entry name" value="Collagen"/>
    <property type="match status" value="1"/>
</dbReference>
<dbReference type="InterPro" id="IPR007110">
    <property type="entry name" value="Ig-like_dom"/>
</dbReference>
<keyword evidence="9" id="KW-0472">Membrane</keyword>
<keyword evidence="4" id="KW-0677">Repeat</keyword>
<dbReference type="Gene3D" id="2.60.40.10">
    <property type="entry name" value="Immunoglobulins"/>
    <property type="match status" value="3"/>
</dbReference>
<keyword evidence="6" id="KW-0393">Immunoglobulin domain</keyword>
<keyword evidence="2" id="KW-0272">Extracellular matrix</keyword>
<evidence type="ECO:0000259" key="11">
    <source>
        <dbReference type="PROSITE" id="PS51406"/>
    </source>
</evidence>
<keyword evidence="2" id="KW-0964">Secreted</keyword>
<dbReference type="PANTHER" id="PTHR12231">
    <property type="entry name" value="CTX-RELATED TYPE I TRANSMEMBRANE PROTEIN"/>
    <property type="match status" value="1"/>
</dbReference>
<accession>A0A1D8RAI6</accession>
<feature type="domain" description="Ig-like" evidence="10">
    <location>
        <begin position="279"/>
        <end position="351"/>
    </location>
</feature>
<evidence type="ECO:0000259" key="10">
    <source>
        <dbReference type="PROSITE" id="PS50835"/>
    </source>
</evidence>
<evidence type="ECO:0000256" key="1">
    <source>
        <dbReference type="ARBA" id="ARBA00004498"/>
    </source>
</evidence>
<dbReference type="SMART" id="SM00409">
    <property type="entry name" value="IG"/>
    <property type="match status" value="3"/>
</dbReference>
<feature type="domain" description="Fibrinogen C-terminal" evidence="11">
    <location>
        <begin position="451"/>
        <end position="503"/>
    </location>
</feature>